<evidence type="ECO:0000313" key="3">
    <source>
        <dbReference type="Proteomes" id="UP001224775"/>
    </source>
</evidence>
<dbReference type="Proteomes" id="UP001224775">
    <property type="component" value="Unassembled WGS sequence"/>
</dbReference>
<dbReference type="PANTHER" id="PTHR10666">
    <property type="entry name" value="UBIQUITIN"/>
    <property type="match status" value="1"/>
</dbReference>
<dbReference type="PRINTS" id="PR00348">
    <property type="entry name" value="UBIQUITIN"/>
</dbReference>
<dbReference type="AlphaFoldDB" id="A0AAD9DBP3"/>
<dbReference type="EMBL" id="JATAAI010000017">
    <property type="protein sequence ID" value="KAK1739905.1"/>
    <property type="molecule type" value="Genomic_DNA"/>
</dbReference>
<dbReference type="Pfam" id="PF00240">
    <property type="entry name" value="ubiquitin"/>
    <property type="match status" value="2"/>
</dbReference>
<comment type="caution">
    <text evidence="2">The sequence shown here is derived from an EMBL/GenBank/DDBJ whole genome shotgun (WGS) entry which is preliminary data.</text>
</comment>
<dbReference type="PROSITE" id="PS50053">
    <property type="entry name" value="UBIQUITIN_2"/>
    <property type="match status" value="2"/>
</dbReference>
<reference evidence="2" key="1">
    <citation type="submission" date="2023-06" db="EMBL/GenBank/DDBJ databases">
        <title>Survivors Of The Sea: Transcriptome response of Skeletonema marinoi to long-term dormancy.</title>
        <authorList>
            <person name="Pinder M.I.M."/>
            <person name="Kourtchenko O."/>
            <person name="Robertson E.K."/>
            <person name="Larsson T."/>
            <person name="Maumus F."/>
            <person name="Osuna-Cruz C.M."/>
            <person name="Vancaester E."/>
            <person name="Stenow R."/>
            <person name="Vandepoele K."/>
            <person name="Ploug H."/>
            <person name="Bruchert V."/>
            <person name="Godhe A."/>
            <person name="Topel M."/>
        </authorList>
    </citation>
    <scope>NUCLEOTIDE SEQUENCE</scope>
    <source>
        <strain evidence="2">R05AC</strain>
    </source>
</reference>
<protein>
    <submittedName>
        <fullName evidence="2">Ubiquitin family protein</fullName>
    </submittedName>
</protein>
<feature type="domain" description="Ubiquitin-like" evidence="1">
    <location>
        <begin position="153"/>
        <end position="230"/>
    </location>
</feature>
<dbReference type="CDD" id="cd17039">
    <property type="entry name" value="Ubl_ubiquitin_like"/>
    <property type="match status" value="1"/>
</dbReference>
<dbReference type="InterPro" id="IPR000626">
    <property type="entry name" value="Ubiquitin-like_dom"/>
</dbReference>
<accession>A0AAD9DBP3</accession>
<dbReference type="SMART" id="SM00213">
    <property type="entry name" value="UBQ"/>
    <property type="match status" value="3"/>
</dbReference>
<dbReference type="InterPro" id="IPR019956">
    <property type="entry name" value="Ubiquitin_dom"/>
</dbReference>
<gene>
    <name evidence="2" type="ORF">QTG54_009664</name>
</gene>
<dbReference type="InterPro" id="IPR050158">
    <property type="entry name" value="Ubiquitin_ubiquitin-like"/>
</dbReference>
<dbReference type="Gene3D" id="2.60.120.620">
    <property type="entry name" value="q2cbj1_9rhob like domain"/>
    <property type="match status" value="1"/>
</dbReference>
<keyword evidence="3" id="KW-1185">Reference proteome</keyword>
<organism evidence="2 3">
    <name type="scientific">Skeletonema marinoi</name>
    <dbReference type="NCBI Taxonomy" id="267567"/>
    <lineage>
        <taxon>Eukaryota</taxon>
        <taxon>Sar</taxon>
        <taxon>Stramenopiles</taxon>
        <taxon>Ochrophyta</taxon>
        <taxon>Bacillariophyta</taxon>
        <taxon>Coscinodiscophyceae</taxon>
        <taxon>Thalassiosirophycidae</taxon>
        <taxon>Thalassiosirales</taxon>
        <taxon>Skeletonemataceae</taxon>
        <taxon>Skeletonema</taxon>
        <taxon>Skeletonema marinoi-dohrnii complex</taxon>
    </lineage>
</organism>
<dbReference type="Gene3D" id="3.10.20.90">
    <property type="entry name" value="Phosphatidylinositol 3-kinase Catalytic Subunit, Chain A, domain 1"/>
    <property type="match status" value="3"/>
</dbReference>
<dbReference type="InterPro" id="IPR029071">
    <property type="entry name" value="Ubiquitin-like_domsf"/>
</dbReference>
<feature type="domain" description="Ubiquitin-like" evidence="1">
    <location>
        <begin position="80"/>
        <end position="149"/>
    </location>
</feature>
<sequence>MKISVKISFDNCKEIDVDVEPSDTVAEVIAKIRSEEGIDDNIHLNLFEYSELLNKSEKIAKHVREYVRNVFTLSTVGPLGRLQINVTRGDKTITIDVHGSDTVLKVVKMIAAEGSIPPVEAQDLSFAGLCMDMSHNLSYYGVENNSTVEASALQIFVRTLTGKTITIQGMKQSDTIAVLKRKIQDKEGVPSDQQRLIFSIRGQLKDNRTLADYNIHTECTVHLVLRLRGMISTFTSNDAANNPLVSFLMKSDAERLRTAVPLEALRVKAKAMKANVFSTYAYQESPDLLHESQLQLLCELIDFMWEKTALLTANADRVDMRLTLSEEQLRTIMSESDTSLDDKYKFDRICENFKTLFEQVSHLTRGKGYKVALRATRGPTNSCIDFHCDGIYASSTSQMPINSPTEYKGGQICFFVNDQLHFVPRPIGSLVQHPRNVLHGVTQVTEGMRKSLFIVDRDNGLGEGGVIVLSSDDVASFLAHRALAAGRKRKRVVDLTK</sequence>
<proteinExistence type="predicted"/>
<name>A0AAD9DBP3_9STRA</name>
<evidence type="ECO:0000259" key="1">
    <source>
        <dbReference type="PROSITE" id="PS50053"/>
    </source>
</evidence>
<dbReference type="FunFam" id="3.10.20.90:FF:000160">
    <property type="entry name" value="Polyubiquitin-C"/>
    <property type="match status" value="1"/>
</dbReference>
<evidence type="ECO:0000313" key="2">
    <source>
        <dbReference type="EMBL" id="KAK1739905.1"/>
    </source>
</evidence>
<dbReference type="SUPFAM" id="SSF54236">
    <property type="entry name" value="Ubiquitin-like"/>
    <property type="match status" value="2"/>
</dbReference>